<feature type="region of interest" description="Disordered" evidence="3">
    <location>
        <begin position="95"/>
        <end position="128"/>
    </location>
</feature>
<dbReference type="InterPro" id="IPR009057">
    <property type="entry name" value="Homeodomain-like_sf"/>
</dbReference>
<dbReference type="InterPro" id="IPR036271">
    <property type="entry name" value="Tet_transcr_reg_TetR-rel_C_sf"/>
</dbReference>
<evidence type="ECO:0000313" key="6">
    <source>
        <dbReference type="Proteomes" id="UP001595937"/>
    </source>
</evidence>
<evidence type="ECO:0000259" key="4">
    <source>
        <dbReference type="PROSITE" id="PS50977"/>
    </source>
</evidence>
<organism evidence="5 6">
    <name type="scientific">Brachybacterium tyrofermentans</name>
    <dbReference type="NCBI Taxonomy" id="47848"/>
    <lineage>
        <taxon>Bacteria</taxon>
        <taxon>Bacillati</taxon>
        <taxon>Actinomycetota</taxon>
        <taxon>Actinomycetes</taxon>
        <taxon>Micrococcales</taxon>
        <taxon>Dermabacteraceae</taxon>
        <taxon>Brachybacterium</taxon>
    </lineage>
</organism>
<dbReference type="GeneID" id="303298125"/>
<dbReference type="SUPFAM" id="SSF46689">
    <property type="entry name" value="Homeodomain-like"/>
    <property type="match status" value="1"/>
</dbReference>
<proteinExistence type="predicted"/>
<feature type="domain" description="HTH tetR-type" evidence="4">
    <location>
        <begin position="20"/>
        <end position="78"/>
    </location>
</feature>
<dbReference type="SUPFAM" id="SSF48498">
    <property type="entry name" value="Tetracyclin repressor-like, C-terminal domain"/>
    <property type="match status" value="1"/>
</dbReference>
<dbReference type="Gene3D" id="1.10.357.10">
    <property type="entry name" value="Tetracycline Repressor, domain 2"/>
    <property type="match status" value="2"/>
</dbReference>
<name>A0ABW0FDR0_9MICO</name>
<dbReference type="InterPro" id="IPR001647">
    <property type="entry name" value="HTH_TetR"/>
</dbReference>
<dbReference type="EMBL" id="JBHSLN010000021">
    <property type="protein sequence ID" value="MFC5297522.1"/>
    <property type="molecule type" value="Genomic_DNA"/>
</dbReference>
<dbReference type="PROSITE" id="PS50977">
    <property type="entry name" value="HTH_TETR_2"/>
    <property type="match status" value="1"/>
</dbReference>
<dbReference type="RefSeq" id="WP_343925077.1">
    <property type="nucleotide sequence ID" value="NZ_BAAAIR010000044.1"/>
</dbReference>
<keyword evidence="1 2" id="KW-0238">DNA-binding</keyword>
<sequence length="242" mass="25529">MPSPSDPMASATSVRPAHRPSARDAMLDAAEAHLGADGTLSLDSAARAAGVTKPGLMYHFATKEQLLTAILDRLAARYEQEMAEAVSTLVERAPAGRPPAGAVLGSIDRSPSDGAPEEGRPVDAQAGAGAGTHDAVFAEATAPQRFLAYLEWAGRASLSSADLVIFADPKLRVALTQRWQEQVDRWLDVPAGTSVGLRRRLLAVRLLADGLWFDRASGLLETSAEEAVTLRKIAVDLLGGDI</sequence>
<protein>
    <submittedName>
        <fullName evidence="5">TetR/AcrR family transcriptional regulator</fullName>
    </submittedName>
</protein>
<keyword evidence="6" id="KW-1185">Reference proteome</keyword>
<evidence type="ECO:0000256" key="1">
    <source>
        <dbReference type="ARBA" id="ARBA00023125"/>
    </source>
</evidence>
<evidence type="ECO:0000256" key="3">
    <source>
        <dbReference type="SAM" id="MobiDB-lite"/>
    </source>
</evidence>
<comment type="caution">
    <text evidence="5">The sequence shown here is derived from an EMBL/GenBank/DDBJ whole genome shotgun (WGS) entry which is preliminary data.</text>
</comment>
<feature type="DNA-binding region" description="H-T-H motif" evidence="2">
    <location>
        <begin position="41"/>
        <end position="60"/>
    </location>
</feature>
<feature type="region of interest" description="Disordered" evidence="3">
    <location>
        <begin position="1"/>
        <end position="23"/>
    </location>
</feature>
<dbReference type="Pfam" id="PF00440">
    <property type="entry name" value="TetR_N"/>
    <property type="match status" value="1"/>
</dbReference>
<evidence type="ECO:0000313" key="5">
    <source>
        <dbReference type="EMBL" id="MFC5297522.1"/>
    </source>
</evidence>
<accession>A0ABW0FDR0</accession>
<dbReference type="Proteomes" id="UP001595937">
    <property type="component" value="Unassembled WGS sequence"/>
</dbReference>
<reference evidence="6" key="1">
    <citation type="journal article" date="2019" name="Int. J. Syst. Evol. Microbiol.">
        <title>The Global Catalogue of Microorganisms (GCM) 10K type strain sequencing project: providing services to taxonomists for standard genome sequencing and annotation.</title>
        <authorList>
            <consortium name="The Broad Institute Genomics Platform"/>
            <consortium name="The Broad Institute Genome Sequencing Center for Infectious Disease"/>
            <person name="Wu L."/>
            <person name="Ma J."/>
        </authorList>
    </citation>
    <scope>NUCLEOTIDE SEQUENCE [LARGE SCALE GENOMIC DNA]</scope>
    <source>
        <strain evidence="6">CGMCC 1.16455</strain>
    </source>
</reference>
<evidence type="ECO:0000256" key="2">
    <source>
        <dbReference type="PROSITE-ProRule" id="PRU00335"/>
    </source>
</evidence>
<gene>
    <name evidence="5" type="ORF">ACFPK8_08360</name>
</gene>